<evidence type="ECO:0000259" key="1">
    <source>
        <dbReference type="Pfam" id="PF01521"/>
    </source>
</evidence>
<name>A0A1Y6JWA7_9LACO</name>
<evidence type="ECO:0000313" key="3">
    <source>
        <dbReference type="Proteomes" id="UP000195412"/>
    </source>
</evidence>
<dbReference type="EMBL" id="LT854705">
    <property type="protein sequence ID" value="SMS13113.1"/>
    <property type="molecule type" value="Genomic_DNA"/>
</dbReference>
<sequence>MTPIKLTPAFMAVLDQKNLTTKDLVLIADDGGGKYSLQGGACTIGTNFTLIVLDAPDPDYPVAIANDQGLHLWSSDYDLYFLGAGLTLDVAHHNILLKDDAELLDSTIKIARGQDVLDAFQRGIKLSGDGC</sequence>
<dbReference type="Gene3D" id="2.60.300.12">
    <property type="entry name" value="HesB-like domain"/>
    <property type="match status" value="1"/>
</dbReference>
<dbReference type="KEGG" id="lzy:LZ3411_0063"/>
<dbReference type="Pfam" id="PF01521">
    <property type="entry name" value="Fe-S_biosyn"/>
    <property type="match status" value="1"/>
</dbReference>
<dbReference type="Proteomes" id="UP000195412">
    <property type="component" value="Chromosome I"/>
</dbReference>
<dbReference type="InterPro" id="IPR000361">
    <property type="entry name" value="ATAP_core_dom"/>
</dbReference>
<protein>
    <recommendedName>
        <fullName evidence="1">Core domain-containing protein</fullName>
    </recommendedName>
</protein>
<reference evidence="3" key="1">
    <citation type="submission" date="2017-05" db="EMBL/GenBank/DDBJ databases">
        <authorList>
            <person name="Papadimitriou K."/>
        </authorList>
    </citation>
    <scope>NUCLEOTIDE SEQUENCE [LARGE SCALE GENOMIC DNA]</scope>
    <source>
        <strain evidence="3">ACA-DC 3411</strain>
    </source>
</reference>
<gene>
    <name evidence="2" type="ORF">LZ3411_0063</name>
</gene>
<proteinExistence type="predicted"/>
<feature type="domain" description="Core" evidence="1">
    <location>
        <begin position="4"/>
        <end position="110"/>
    </location>
</feature>
<dbReference type="InterPro" id="IPR035903">
    <property type="entry name" value="HesB-like_dom_sf"/>
</dbReference>
<dbReference type="SUPFAM" id="SSF89360">
    <property type="entry name" value="HesB-like domain"/>
    <property type="match status" value="1"/>
</dbReference>
<organism evidence="2 3">
    <name type="scientific">Levilactobacillus zymae</name>
    <dbReference type="NCBI Taxonomy" id="267363"/>
    <lineage>
        <taxon>Bacteria</taxon>
        <taxon>Bacillati</taxon>
        <taxon>Bacillota</taxon>
        <taxon>Bacilli</taxon>
        <taxon>Lactobacillales</taxon>
        <taxon>Lactobacillaceae</taxon>
        <taxon>Levilactobacillus</taxon>
    </lineage>
</organism>
<accession>A0A1Y6JWA7</accession>
<dbReference type="AlphaFoldDB" id="A0A1Y6JWA7"/>
<dbReference type="RefSeq" id="WP_087741263.1">
    <property type="nucleotide sequence ID" value="NZ_LT854705.1"/>
</dbReference>
<evidence type="ECO:0000313" key="2">
    <source>
        <dbReference type="EMBL" id="SMS13113.1"/>
    </source>
</evidence>